<evidence type="ECO:0000256" key="4">
    <source>
        <dbReference type="ARBA" id="ARBA00022840"/>
    </source>
</evidence>
<dbReference type="Pfam" id="PF13732">
    <property type="entry name" value="DrrA1-3_C"/>
    <property type="match status" value="1"/>
</dbReference>
<dbReference type="AlphaFoldDB" id="A0A6J4NTK2"/>
<keyword evidence="2" id="KW-0813">Transport</keyword>
<feature type="domain" description="Daunorubicin resistance ATP-binding protein DrrA1/2-like C-terminal" evidence="6">
    <location>
        <begin position="160"/>
        <end position="255"/>
    </location>
</feature>
<protein>
    <submittedName>
        <fullName evidence="7">Efflux ABC transporter, ATP-binding protein</fullName>
    </submittedName>
</protein>
<sequence>AGKAFVADADVTGNKDLIKQLVGYLPDNFGVYPTLRVWEYLDFFAAAYRVPRKQRPERIERCLAIANATEFRDKLMGALSRGMKQRVGIAKTLVHDPQVLILDEPAAVLDPRARVAMRGLLRDLANLGKAVLVSSHILPELADVCDTVGILNAGKLVAAGPVQEILRNVRQTRLVDVHVLGNPDEARAAMKDAPGEWEPVAEGGADSAANGQLRYQVQADEAQLAAALQLLMARGVQVLSFSEVPADLEDVFMSLTK</sequence>
<dbReference type="GO" id="GO:0005524">
    <property type="term" value="F:ATP binding"/>
    <property type="evidence" value="ECO:0007669"/>
    <property type="project" value="UniProtKB-KW"/>
</dbReference>
<keyword evidence="4 7" id="KW-0067">ATP-binding</keyword>
<dbReference type="GO" id="GO:0016887">
    <property type="term" value="F:ATP hydrolysis activity"/>
    <property type="evidence" value="ECO:0007669"/>
    <property type="project" value="InterPro"/>
</dbReference>
<feature type="non-terminal residue" evidence="7">
    <location>
        <position position="1"/>
    </location>
</feature>
<dbReference type="InterPro" id="IPR003439">
    <property type="entry name" value="ABC_transporter-like_ATP-bd"/>
</dbReference>
<dbReference type="Pfam" id="PF00005">
    <property type="entry name" value="ABC_tran"/>
    <property type="match status" value="1"/>
</dbReference>
<evidence type="ECO:0000256" key="1">
    <source>
        <dbReference type="ARBA" id="ARBA00005417"/>
    </source>
</evidence>
<evidence type="ECO:0000259" key="6">
    <source>
        <dbReference type="Pfam" id="PF13732"/>
    </source>
</evidence>
<comment type="similarity">
    <text evidence="1">Belongs to the ABC transporter superfamily.</text>
</comment>
<evidence type="ECO:0000256" key="2">
    <source>
        <dbReference type="ARBA" id="ARBA00022448"/>
    </source>
</evidence>
<evidence type="ECO:0000259" key="5">
    <source>
        <dbReference type="Pfam" id="PF00005"/>
    </source>
</evidence>
<dbReference type="InterPro" id="IPR025302">
    <property type="entry name" value="DrrA1/2-like_C"/>
</dbReference>
<dbReference type="SUPFAM" id="SSF52540">
    <property type="entry name" value="P-loop containing nucleoside triphosphate hydrolases"/>
    <property type="match status" value="1"/>
</dbReference>
<accession>A0A6J4NTK2</accession>
<proteinExistence type="inferred from homology"/>
<dbReference type="InterPro" id="IPR027417">
    <property type="entry name" value="P-loop_NTPase"/>
</dbReference>
<name>A0A6J4NTK2_9BACT</name>
<dbReference type="EMBL" id="CADCUQ010000316">
    <property type="protein sequence ID" value="CAA9394875.1"/>
    <property type="molecule type" value="Genomic_DNA"/>
</dbReference>
<dbReference type="PANTHER" id="PTHR43335">
    <property type="entry name" value="ABC TRANSPORTER, ATP-BINDING PROTEIN"/>
    <property type="match status" value="1"/>
</dbReference>
<dbReference type="PANTHER" id="PTHR43335:SF3">
    <property type="entry name" value="ABC TRANSPORTER"/>
    <property type="match status" value="1"/>
</dbReference>
<keyword evidence="3" id="KW-0547">Nucleotide-binding</keyword>
<gene>
    <name evidence="7" type="ORF">AVDCRST_MAG64-1376</name>
</gene>
<evidence type="ECO:0000256" key="3">
    <source>
        <dbReference type="ARBA" id="ARBA00022741"/>
    </source>
</evidence>
<feature type="domain" description="ABC transporter" evidence="5">
    <location>
        <begin position="6"/>
        <end position="106"/>
    </location>
</feature>
<evidence type="ECO:0000313" key="7">
    <source>
        <dbReference type="EMBL" id="CAA9394875.1"/>
    </source>
</evidence>
<dbReference type="Gene3D" id="3.40.50.300">
    <property type="entry name" value="P-loop containing nucleotide triphosphate hydrolases"/>
    <property type="match status" value="1"/>
</dbReference>
<reference evidence="7" key="1">
    <citation type="submission" date="2020-02" db="EMBL/GenBank/DDBJ databases">
        <authorList>
            <person name="Meier V. D."/>
        </authorList>
    </citation>
    <scope>NUCLEOTIDE SEQUENCE</scope>
    <source>
        <strain evidence="7">AVDCRST_MAG64</strain>
    </source>
</reference>
<organism evidence="7">
    <name type="scientific">uncultured Phycisphaerae bacterium</name>
    <dbReference type="NCBI Taxonomy" id="904963"/>
    <lineage>
        <taxon>Bacteria</taxon>
        <taxon>Pseudomonadati</taxon>
        <taxon>Planctomycetota</taxon>
        <taxon>Phycisphaerae</taxon>
        <taxon>environmental samples</taxon>
    </lineage>
</organism>